<organism evidence="2 3">
    <name type="scientific">Cyphellophora attinorum</name>
    <dbReference type="NCBI Taxonomy" id="1664694"/>
    <lineage>
        <taxon>Eukaryota</taxon>
        <taxon>Fungi</taxon>
        <taxon>Dikarya</taxon>
        <taxon>Ascomycota</taxon>
        <taxon>Pezizomycotina</taxon>
        <taxon>Eurotiomycetes</taxon>
        <taxon>Chaetothyriomycetidae</taxon>
        <taxon>Chaetothyriales</taxon>
        <taxon>Cyphellophoraceae</taxon>
        <taxon>Cyphellophora</taxon>
    </lineage>
</organism>
<gene>
    <name evidence="2" type="ORF">AB675_9469</name>
</gene>
<dbReference type="VEuPathDB" id="FungiDB:AB675_9469"/>
<dbReference type="Proteomes" id="UP000038010">
    <property type="component" value="Unassembled WGS sequence"/>
</dbReference>
<dbReference type="GeneID" id="28741884"/>
<feature type="region of interest" description="Disordered" evidence="1">
    <location>
        <begin position="1"/>
        <end position="20"/>
    </location>
</feature>
<name>A0A0N1HD89_9EURO</name>
<dbReference type="AlphaFoldDB" id="A0A0N1HD89"/>
<evidence type="ECO:0000313" key="2">
    <source>
        <dbReference type="EMBL" id="KPI42537.1"/>
    </source>
</evidence>
<sequence length="479" mass="53761">MRFVWLESPGHGPPDSNNRRVINSHAAQIGRDRRREKGNAVVRGRQAAKARTTDENNESSEDNRETGAVRKDVVRIETGPRQLEIRLARPPNVPTPRSMIERHALTACHQCMFDFRGMPDADVLGVTMMLPSDGIVLGLSKQQTLLYGRILLPRAYQDELFLISLALYRLSALPSAKDPGSGPWLLIDKMRVRFLRLVAQRVAEGNVDDVLIHSICCAIPVDSHLGLLEYAMAHLRGLETLIKLRGGLSEVGSTYDSLGWVLREVVLHVMATTKLSVCSGSQIQHWASNPDNWTDRTSLSAQGCTTAMPDGVQALVDCGSVSSDMIVVLSDFQTWLSGFWTDAATMSPAWRRRIPDTLTDLERTLFLALICLADDLTRLGDHPGADVWRKSHQRALEILEAEHLWKDSRNADCLLWIATVVSLPDKQISRDVWDRLQDRILRSRSDIATVGDITRVLRRFFAPVPRLTVWLNHWHAKLS</sequence>
<dbReference type="STRING" id="1664694.A0A0N1HD89"/>
<proteinExistence type="predicted"/>
<dbReference type="RefSeq" id="XP_018002500.1">
    <property type="nucleotide sequence ID" value="XM_018150004.1"/>
</dbReference>
<protein>
    <submittedName>
        <fullName evidence="2">Uncharacterized protein</fullName>
    </submittedName>
</protein>
<evidence type="ECO:0000256" key="1">
    <source>
        <dbReference type="SAM" id="MobiDB-lite"/>
    </source>
</evidence>
<keyword evidence="3" id="KW-1185">Reference proteome</keyword>
<comment type="caution">
    <text evidence="2">The sequence shown here is derived from an EMBL/GenBank/DDBJ whole genome shotgun (WGS) entry which is preliminary data.</text>
</comment>
<dbReference type="EMBL" id="LFJN01000007">
    <property type="protein sequence ID" value="KPI42537.1"/>
    <property type="molecule type" value="Genomic_DNA"/>
</dbReference>
<feature type="region of interest" description="Disordered" evidence="1">
    <location>
        <begin position="30"/>
        <end position="69"/>
    </location>
</feature>
<evidence type="ECO:0000313" key="3">
    <source>
        <dbReference type="Proteomes" id="UP000038010"/>
    </source>
</evidence>
<reference evidence="2 3" key="1">
    <citation type="submission" date="2015-06" db="EMBL/GenBank/DDBJ databases">
        <title>Draft genome of the ant-associated black yeast Phialophora attae CBS 131958.</title>
        <authorList>
            <person name="Moreno L.F."/>
            <person name="Stielow B.J."/>
            <person name="de Hoog S."/>
            <person name="Vicente V.A."/>
            <person name="Weiss V.A."/>
            <person name="de Vries M."/>
            <person name="Cruz L.M."/>
            <person name="Souza E.M."/>
        </authorList>
    </citation>
    <scope>NUCLEOTIDE SEQUENCE [LARGE SCALE GENOMIC DNA]</scope>
    <source>
        <strain evidence="2 3">CBS 131958</strain>
    </source>
</reference>
<accession>A0A0N1HD89</accession>
<dbReference type="OrthoDB" id="4158087at2759"/>